<reference evidence="1 2" key="1">
    <citation type="journal article" date="2018" name="Sci. Rep.">
        <title>Genomic signatures of local adaptation to the degree of environmental predictability in rotifers.</title>
        <authorList>
            <person name="Franch-Gras L."/>
            <person name="Hahn C."/>
            <person name="Garcia-Roger E.M."/>
            <person name="Carmona M.J."/>
            <person name="Serra M."/>
            <person name="Gomez A."/>
        </authorList>
    </citation>
    <scope>NUCLEOTIDE SEQUENCE [LARGE SCALE GENOMIC DNA]</scope>
    <source>
        <strain evidence="1">HYR1</strain>
    </source>
</reference>
<sequence>YTVQPSILSFDFFSFVSFLYYSKSLRSTVEHNPTPYYFAQKLLKERELIEVFKQNSAIFLPFDNFLIRYLPIR</sequence>
<name>A0A3M7R734_BRAPC</name>
<dbReference type="Proteomes" id="UP000276133">
    <property type="component" value="Unassembled WGS sequence"/>
</dbReference>
<feature type="non-terminal residue" evidence="1">
    <location>
        <position position="1"/>
    </location>
</feature>
<evidence type="ECO:0000313" key="2">
    <source>
        <dbReference type="Proteomes" id="UP000276133"/>
    </source>
</evidence>
<dbReference type="AlphaFoldDB" id="A0A3M7R734"/>
<accession>A0A3M7R734</accession>
<proteinExistence type="predicted"/>
<protein>
    <submittedName>
        <fullName evidence="1">Uncharacterized protein</fullName>
    </submittedName>
</protein>
<dbReference type="EMBL" id="REGN01004115">
    <property type="protein sequence ID" value="RNA19058.1"/>
    <property type="molecule type" value="Genomic_DNA"/>
</dbReference>
<comment type="caution">
    <text evidence="1">The sequence shown here is derived from an EMBL/GenBank/DDBJ whole genome shotgun (WGS) entry which is preliminary data.</text>
</comment>
<keyword evidence="2" id="KW-1185">Reference proteome</keyword>
<organism evidence="1 2">
    <name type="scientific">Brachionus plicatilis</name>
    <name type="common">Marine rotifer</name>
    <name type="synonym">Brachionus muelleri</name>
    <dbReference type="NCBI Taxonomy" id="10195"/>
    <lineage>
        <taxon>Eukaryota</taxon>
        <taxon>Metazoa</taxon>
        <taxon>Spiralia</taxon>
        <taxon>Gnathifera</taxon>
        <taxon>Rotifera</taxon>
        <taxon>Eurotatoria</taxon>
        <taxon>Monogononta</taxon>
        <taxon>Pseudotrocha</taxon>
        <taxon>Ploima</taxon>
        <taxon>Brachionidae</taxon>
        <taxon>Brachionus</taxon>
    </lineage>
</organism>
<evidence type="ECO:0000313" key="1">
    <source>
        <dbReference type="EMBL" id="RNA19058.1"/>
    </source>
</evidence>
<gene>
    <name evidence="1" type="ORF">BpHYR1_012833</name>
</gene>